<dbReference type="GO" id="GO:0016887">
    <property type="term" value="F:ATP hydrolysis activity"/>
    <property type="evidence" value="ECO:0007669"/>
    <property type="project" value="InterPro"/>
</dbReference>
<protein>
    <submittedName>
        <fullName evidence="12">ABC transporter</fullName>
    </submittedName>
</protein>
<keyword evidence="5" id="KW-0677">Repeat</keyword>
<feature type="transmembrane region" description="Helical" evidence="10">
    <location>
        <begin position="29"/>
        <end position="50"/>
    </location>
</feature>
<comment type="similarity">
    <text evidence="2">Belongs to the ABC transporter superfamily. ABCA family.</text>
</comment>
<dbReference type="Proteomes" id="UP001174997">
    <property type="component" value="Unassembled WGS sequence"/>
</dbReference>
<reference evidence="12" key="1">
    <citation type="submission" date="2023-06" db="EMBL/GenBank/DDBJ databases">
        <title>Genome-scale phylogeny and comparative genomics of the fungal order Sordariales.</title>
        <authorList>
            <consortium name="Lawrence Berkeley National Laboratory"/>
            <person name="Hensen N."/>
            <person name="Bonometti L."/>
            <person name="Westerberg I."/>
            <person name="Brannstrom I.O."/>
            <person name="Guillou S."/>
            <person name="Cros-Aarteil S."/>
            <person name="Calhoun S."/>
            <person name="Haridas S."/>
            <person name="Kuo A."/>
            <person name="Mondo S."/>
            <person name="Pangilinan J."/>
            <person name="Riley R."/>
            <person name="Labutti K."/>
            <person name="Andreopoulos B."/>
            <person name="Lipzen A."/>
            <person name="Chen C."/>
            <person name="Yanf M."/>
            <person name="Daum C."/>
            <person name="Ng V."/>
            <person name="Clum A."/>
            <person name="Steindorff A."/>
            <person name="Ohm R."/>
            <person name="Martin F."/>
            <person name="Silar P."/>
            <person name="Natvig D."/>
            <person name="Lalanne C."/>
            <person name="Gautier V."/>
            <person name="Ament-Velasquez S.L."/>
            <person name="Kruys A."/>
            <person name="Hutchinson M.I."/>
            <person name="Powell A.J."/>
            <person name="Barry K."/>
            <person name="Miller A.N."/>
            <person name="Grigoriev I.V."/>
            <person name="Debuchy R."/>
            <person name="Gladieux P."/>
            <person name="Thoren M.H."/>
            <person name="Johannesson H."/>
        </authorList>
    </citation>
    <scope>NUCLEOTIDE SEQUENCE</scope>
    <source>
        <strain evidence="12">CBS 307.81</strain>
    </source>
</reference>
<feature type="transmembrane region" description="Helical" evidence="10">
    <location>
        <begin position="418"/>
        <end position="440"/>
    </location>
</feature>
<feature type="transmembrane region" description="Helical" evidence="10">
    <location>
        <begin position="824"/>
        <end position="842"/>
    </location>
</feature>
<keyword evidence="4 10" id="KW-0812">Transmembrane</keyword>
<dbReference type="InterPro" id="IPR026082">
    <property type="entry name" value="ABCA"/>
</dbReference>
<evidence type="ECO:0000256" key="1">
    <source>
        <dbReference type="ARBA" id="ARBA00004141"/>
    </source>
</evidence>
<evidence type="ECO:0000256" key="5">
    <source>
        <dbReference type="ARBA" id="ARBA00022737"/>
    </source>
</evidence>
<feature type="transmembrane region" description="Helical" evidence="10">
    <location>
        <begin position="222"/>
        <end position="244"/>
    </location>
</feature>
<dbReference type="Pfam" id="PF00005">
    <property type="entry name" value="ABC_tran"/>
    <property type="match status" value="2"/>
</dbReference>
<evidence type="ECO:0000256" key="4">
    <source>
        <dbReference type="ARBA" id="ARBA00022692"/>
    </source>
</evidence>
<evidence type="ECO:0000256" key="3">
    <source>
        <dbReference type="ARBA" id="ARBA00022448"/>
    </source>
</evidence>
<dbReference type="CDD" id="cd03263">
    <property type="entry name" value="ABC_subfamily_A"/>
    <property type="match status" value="2"/>
</dbReference>
<evidence type="ECO:0000313" key="13">
    <source>
        <dbReference type="Proteomes" id="UP001174997"/>
    </source>
</evidence>
<evidence type="ECO:0000256" key="7">
    <source>
        <dbReference type="ARBA" id="ARBA00022840"/>
    </source>
</evidence>
<organism evidence="12 13">
    <name type="scientific">Cercophora samala</name>
    <dbReference type="NCBI Taxonomy" id="330535"/>
    <lineage>
        <taxon>Eukaryota</taxon>
        <taxon>Fungi</taxon>
        <taxon>Dikarya</taxon>
        <taxon>Ascomycota</taxon>
        <taxon>Pezizomycotina</taxon>
        <taxon>Sordariomycetes</taxon>
        <taxon>Sordariomycetidae</taxon>
        <taxon>Sordariales</taxon>
        <taxon>Lasiosphaeriaceae</taxon>
        <taxon>Cercophora</taxon>
    </lineage>
</organism>
<feature type="transmembrane region" description="Helical" evidence="10">
    <location>
        <begin position="309"/>
        <end position="330"/>
    </location>
</feature>
<keyword evidence="6" id="KW-0547">Nucleotide-binding</keyword>
<dbReference type="PROSITE" id="PS00211">
    <property type="entry name" value="ABC_TRANSPORTER_1"/>
    <property type="match status" value="2"/>
</dbReference>
<evidence type="ECO:0000256" key="8">
    <source>
        <dbReference type="ARBA" id="ARBA00022989"/>
    </source>
</evidence>
<evidence type="ECO:0000256" key="2">
    <source>
        <dbReference type="ARBA" id="ARBA00008869"/>
    </source>
</evidence>
<name>A0AA40D9M6_9PEZI</name>
<feature type="transmembrane region" description="Helical" evidence="10">
    <location>
        <begin position="1026"/>
        <end position="1047"/>
    </location>
</feature>
<accession>A0AA40D9M6</accession>
<feature type="transmembrane region" description="Helical" evidence="10">
    <location>
        <begin position="1102"/>
        <end position="1121"/>
    </location>
</feature>
<dbReference type="InterPro" id="IPR017871">
    <property type="entry name" value="ABC_transporter-like_CS"/>
</dbReference>
<comment type="subcellular location">
    <subcellularLocation>
        <location evidence="1">Membrane</location>
        <topology evidence="1">Multi-pass membrane protein</topology>
    </subcellularLocation>
</comment>
<keyword evidence="7" id="KW-0067">ATP-binding</keyword>
<keyword evidence="3" id="KW-0813">Transport</keyword>
<dbReference type="PANTHER" id="PTHR19229">
    <property type="entry name" value="ATP-BINDING CASSETTE TRANSPORTER SUBFAMILY A ABCA"/>
    <property type="match status" value="1"/>
</dbReference>
<dbReference type="InterPro" id="IPR003593">
    <property type="entry name" value="AAA+_ATPase"/>
</dbReference>
<dbReference type="GO" id="GO:0140359">
    <property type="term" value="F:ABC-type transporter activity"/>
    <property type="evidence" value="ECO:0007669"/>
    <property type="project" value="InterPro"/>
</dbReference>
<proteinExistence type="inferred from homology"/>
<dbReference type="PROSITE" id="PS50893">
    <property type="entry name" value="ABC_TRANSPORTER_2"/>
    <property type="match status" value="2"/>
</dbReference>
<evidence type="ECO:0000313" key="12">
    <source>
        <dbReference type="EMBL" id="KAK0668265.1"/>
    </source>
</evidence>
<evidence type="ECO:0000256" key="10">
    <source>
        <dbReference type="SAM" id="Phobius"/>
    </source>
</evidence>
<dbReference type="SUPFAM" id="SSF52540">
    <property type="entry name" value="P-loop containing nucleoside triphosphate hydrolases"/>
    <property type="match status" value="2"/>
</dbReference>
<feature type="domain" description="ABC transporter" evidence="11">
    <location>
        <begin position="466"/>
        <end position="699"/>
    </location>
</feature>
<dbReference type="PANTHER" id="PTHR19229:SF36">
    <property type="entry name" value="ATP-BINDING CASSETTE SUB-FAMILY A MEMBER 2"/>
    <property type="match status" value="1"/>
</dbReference>
<evidence type="ECO:0000256" key="9">
    <source>
        <dbReference type="ARBA" id="ARBA00023136"/>
    </source>
</evidence>
<dbReference type="SMART" id="SM00382">
    <property type="entry name" value="AAA"/>
    <property type="match status" value="2"/>
</dbReference>
<feature type="transmembrane region" description="Helical" evidence="10">
    <location>
        <begin position="1210"/>
        <end position="1234"/>
    </location>
</feature>
<dbReference type="Gene3D" id="3.40.50.300">
    <property type="entry name" value="P-loop containing nucleotide triphosphate hydrolases"/>
    <property type="match status" value="2"/>
</dbReference>
<feature type="transmembrane region" description="Helical" evidence="10">
    <location>
        <begin position="1133"/>
        <end position="1152"/>
    </location>
</feature>
<gene>
    <name evidence="12" type="ORF">QBC41DRAFT_303608</name>
</gene>
<feature type="domain" description="ABC transporter" evidence="11">
    <location>
        <begin position="1285"/>
        <end position="1518"/>
    </location>
</feature>
<evidence type="ECO:0000256" key="6">
    <source>
        <dbReference type="ARBA" id="ARBA00022741"/>
    </source>
</evidence>
<keyword evidence="8 10" id="KW-1133">Transmembrane helix</keyword>
<feature type="transmembrane region" description="Helical" evidence="10">
    <location>
        <begin position="1068"/>
        <end position="1090"/>
    </location>
</feature>
<keyword evidence="9 10" id="KW-0472">Membrane</keyword>
<comment type="caution">
    <text evidence="12">The sequence shown here is derived from an EMBL/GenBank/DDBJ whole genome shotgun (WGS) entry which is preliminary data.</text>
</comment>
<dbReference type="GO" id="GO:0005524">
    <property type="term" value="F:ATP binding"/>
    <property type="evidence" value="ECO:0007669"/>
    <property type="project" value="UniProtKB-KW"/>
</dbReference>
<dbReference type="GO" id="GO:0005319">
    <property type="term" value="F:lipid transporter activity"/>
    <property type="evidence" value="ECO:0007669"/>
    <property type="project" value="TreeGrafter"/>
</dbReference>
<dbReference type="EMBL" id="JAULSY010000059">
    <property type="protein sequence ID" value="KAK0668265.1"/>
    <property type="molecule type" value="Genomic_DNA"/>
</dbReference>
<feature type="transmembrane region" description="Helical" evidence="10">
    <location>
        <begin position="337"/>
        <end position="359"/>
    </location>
</feature>
<dbReference type="InterPro" id="IPR027417">
    <property type="entry name" value="P-loop_NTPase"/>
</dbReference>
<evidence type="ECO:0000259" key="11">
    <source>
        <dbReference type="PROSITE" id="PS50893"/>
    </source>
</evidence>
<dbReference type="InterPro" id="IPR003439">
    <property type="entry name" value="ABC_transporter-like_ATP-bd"/>
</dbReference>
<dbReference type="FunFam" id="3.40.50.300:FF:000335">
    <property type="entry name" value="ATP binding cassette subfamily A member 5"/>
    <property type="match status" value="1"/>
</dbReference>
<keyword evidence="13" id="KW-1185">Reference proteome</keyword>
<sequence>MAATSLRDFSRQVKAITKKNLVLLVTRHWISTLLQSIVAPIVILALVLNIRNFAKSRERLGVGTARPIRTLAEAIPPSQQLILVRPSSLGSDVDTVINRLAASLPNDKTVRFNSANEARGHCTPNFRGVSNCYATIVFKDSPLTVGVSNNQTWDYTVILDPVRHFGMGFDSSVHDDDNAVQVYHLPVQLAVDNAITDSKERPREWAYSRASQQSLNDSLDAWYSRLVIGTYAIVFFLGTLAPVYHTVSFVSGDRASGTAELIDAMGGGPAGRVTGTILALGVVQFPTWLVSGCLYQNLLFPETNAAIPIFWQLFNGLAFLNAAVFGASFFRKRIISSIFVIICFCCFAGGAAIMLNRVAETHHVLPLSLLFPQMNYIFSLSHMAKYAYTAQPVDMTQAILPIPEDWQGQPIPGGNYQIALWTFWVFLVIQIIVYPILAIISERIMHGTNFKNRTLSETADDPSVAVRATGLTKVYSGSWIKRLFTCGQRGKSLKALAGVDLVAPKNQILCLLGVNGAGKSTTLDLLSGAQAPTAGAITINARHPRLGVCPQRNVLFNRLTVFEHVQFWRELKGGLEDKQALHDLIAACDLTKKTHCRAGTLSGGQKRKLQLACMFVGDTTVCMMDEVTTGLDPVSRRTIWNIILAERSKRSMVFTTHFLDEGEVLADHIIILSKGQIKCQGTGTALKNQFGGGYRVSIPMHGSIMADALDLDAPRTVHQDRILYKTPDSKSAAQLITKLEAAGQRDIQVAGPTVEDVFLRVAQEDIAAAEEDGKKVSRKAADIEKTASSSPAQQYQQLSSGQRSTFFQQVRALLLKRLLIIPRYWIGAFLVLALPIACMPPINGFIAENFTRPGCKNLYADLPLSQQSDPYVQTVSMESSTGLGSAMGPSSFTDSFYTVLRDFPIGNPPSRTGDQNPYYYAQPPYFIDQFYDEWQQMTLWEDFAAYIHVAHAKGWYGHWNSKALWMGGEGEPSPTLAWTLEGAQMPTTVMALLNLYTSVRSGVKIAVSTSAEMFYSGGYGDGSWQYILYAAFIFTVYPCFFALYPAFERSSKVRALQISNGVRPLPMWTAYFLFDLCFVLAVSIAYTVTISMQFPVWFGPEYMFIICLLHGITGIFFSYIVSTWAKSQLSSFLWALGFNLLAYFGMALSYTLPSVLSDPLVVQRNADIISHVLGLIFPAGSLFRAMAVGWNLYQLGCRGDSDFQAPAGSWWGYGFPICYLVLQVIALAFILCLLDKDLSLSLMPSLSFRKEKTSPMATAAATLPSDQEGKLQPIINSSSAENQLLSISHISKSFGTNTAVSDVSLSLSQGEIIALLGPNGAGKTTIVNLIRGELAPTSGQIFLRGEDISSSSSAKSTINSAIGVCPQFDALDLLPARQHLRFYARIKGISSGEIEFNITEVMKQVGLAPHADKLATKLSGGNKRKLSLAIALMGNPAVLVLDEPSSSMDAAAKRKMWKVLGHIASAPGRSLLLTTHSMEEADALATRAAILAGGKLLALGTTEELRREYSDSVCVQLVLKSASTSSQQEVETVERWVREQFGEGTVFEGRSLGGQVRFVVPSSFVSAASSRAATVTGAGTEEDSVSAVSSKTEQVVKGGVGRLIELLEENKERLGLEDYTVGAPTLERVFLSVVRDNFVEEDGRAKVPFWRKWFAKAA</sequence>
<dbReference type="GO" id="GO:0016020">
    <property type="term" value="C:membrane"/>
    <property type="evidence" value="ECO:0007669"/>
    <property type="project" value="UniProtKB-SubCell"/>
</dbReference>